<dbReference type="PROSITE" id="PS51186">
    <property type="entry name" value="GNAT"/>
    <property type="match status" value="1"/>
</dbReference>
<name>A0A845EXX7_9BACL</name>
<feature type="domain" description="N-acetyltransferase" evidence="1">
    <location>
        <begin position="15"/>
        <end position="176"/>
    </location>
</feature>
<accession>A0A845EXX7</accession>
<dbReference type="SUPFAM" id="SSF55729">
    <property type="entry name" value="Acyl-CoA N-acyltransferases (Nat)"/>
    <property type="match status" value="1"/>
</dbReference>
<sequence length="291" mass="33690">MNDIEQIGLMKGEKELIRTLEYEDISLVKEMPTGIEDDYVIRIIHKLMQEEKMVGYFNKEMLVGIAGLTIFEGEAAVLGRLRTHSDFRKKGIASQLMNTLQIEAFENPAIIWVGYATEDYNTGGNCIAPHLKMQLESQIVSSRISPHTIIGQTVTRSFNRVTEENKKAMIEKYWKESGQSFFPYSIYYPLPYLPSLSSTYLEQVELFANDTGGFMLVKEEKGASYLHVKVLNETTLYSREMWKMVNAYAIEEARTIWIDLPIQQAKWLEPYSHQTIWCLYGQKRSLYDEMD</sequence>
<gene>
    <name evidence="2" type="ORF">GLW07_08450</name>
</gene>
<dbReference type="Proteomes" id="UP000447833">
    <property type="component" value="Unassembled WGS sequence"/>
</dbReference>
<evidence type="ECO:0000313" key="3">
    <source>
        <dbReference type="Proteomes" id="UP000447833"/>
    </source>
</evidence>
<reference evidence="2 3" key="1">
    <citation type="submission" date="2019-11" db="EMBL/GenBank/DDBJ databases">
        <title>Genome sequences of 17 halophilic strains isolated from different environments.</title>
        <authorList>
            <person name="Furrow R.E."/>
        </authorList>
    </citation>
    <scope>NUCLEOTIDE SEQUENCE [LARGE SCALE GENOMIC DNA]</scope>
    <source>
        <strain evidence="2 3">22506_14_FS</strain>
    </source>
</reference>
<proteinExistence type="predicted"/>
<dbReference type="CDD" id="cd04301">
    <property type="entry name" value="NAT_SF"/>
    <property type="match status" value="1"/>
</dbReference>
<dbReference type="InterPro" id="IPR016181">
    <property type="entry name" value="Acyl_CoA_acyltransferase"/>
</dbReference>
<dbReference type="Pfam" id="PF00583">
    <property type="entry name" value="Acetyltransf_1"/>
    <property type="match status" value="1"/>
</dbReference>
<comment type="caution">
    <text evidence="2">The sequence shown here is derived from an EMBL/GenBank/DDBJ whole genome shotgun (WGS) entry which is preliminary data.</text>
</comment>
<organism evidence="2 3">
    <name type="scientific">Guptibacillus hwajinpoensis</name>
    <dbReference type="NCBI Taxonomy" id="208199"/>
    <lineage>
        <taxon>Bacteria</taxon>
        <taxon>Bacillati</taxon>
        <taxon>Bacillota</taxon>
        <taxon>Bacilli</taxon>
        <taxon>Bacillales</taxon>
        <taxon>Guptibacillaceae</taxon>
        <taxon>Guptibacillus</taxon>
    </lineage>
</organism>
<dbReference type="GO" id="GO:0016747">
    <property type="term" value="F:acyltransferase activity, transferring groups other than amino-acyl groups"/>
    <property type="evidence" value="ECO:0007669"/>
    <property type="project" value="InterPro"/>
</dbReference>
<evidence type="ECO:0000313" key="2">
    <source>
        <dbReference type="EMBL" id="MYL63387.1"/>
    </source>
</evidence>
<evidence type="ECO:0000259" key="1">
    <source>
        <dbReference type="PROSITE" id="PS51186"/>
    </source>
</evidence>
<dbReference type="AlphaFoldDB" id="A0A845EXX7"/>
<dbReference type="Gene3D" id="3.40.630.30">
    <property type="match status" value="1"/>
</dbReference>
<protein>
    <submittedName>
        <fullName evidence="2">GNAT family N-acetyltransferase</fullName>
    </submittedName>
</protein>
<dbReference type="InterPro" id="IPR000182">
    <property type="entry name" value="GNAT_dom"/>
</dbReference>
<dbReference type="RefSeq" id="WP_160918994.1">
    <property type="nucleotide sequence ID" value="NZ_WMEY01000002.1"/>
</dbReference>
<dbReference type="EMBL" id="WMEY01000002">
    <property type="protein sequence ID" value="MYL63387.1"/>
    <property type="molecule type" value="Genomic_DNA"/>
</dbReference>
<keyword evidence="2" id="KW-0808">Transferase</keyword>